<protein>
    <submittedName>
        <fullName evidence="4">Alpha/beta hydrolase</fullName>
    </submittedName>
</protein>
<keyword evidence="1" id="KW-0472">Membrane</keyword>
<dbReference type="PANTHER" id="PTHR43358:SF4">
    <property type="entry name" value="ALPHA_BETA HYDROLASE FOLD-1 DOMAIN-CONTAINING PROTEIN"/>
    <property type="match status" value="1"/>
</dbReference>
<dbReference type="InterPro" id="IPR052920">
    <property type="entry name" value="DNA-binding_regulatory"/>
</dbReference>
<dbReference type="SUPFAM" id="SSF53474">
    <property type="entry name" value="alpha/beta-Hydrolases"/>
    <property type="match status" value="1"/>
</dbReference>
<comment type="caution">
    <text evidence="4">The sequence shown here is derived from an EMBL/GenBank/DDBJ whole genome shotgun (WGS) entry which is preliminary data.</text>
</comment>
<dbReference type="Gene3D" id="3.40.50.1820">
    <property type="entry name" value="alpha/beta hydrolase"/>
    <property type="match status" value="1"/>
</dbReference>
<dbReference type="Proteomes" id="UP000886861">
    <property type="component" value="Unassembled WGS sequence"/>
</dbReference>
<evidence type="ECO:0000313" key="5">
    <source>
        <dbReference type="Proteomes" id="UP000886861"/>
    </source>
</evidence>
<reference evidence="4" key="1">
    <citation type="submission" date="2020-10" db="EMBL/GenBank/DDBJ databases">
        <authorList>
            <person name="Gilroy R."/>
        </authorList>
    </citation>
    <scope>NUCLEOTIDE SEQUENCE</scope>
    <source>
        <strain evidence="4">CHK186-9395</strain>
    </source>
</reference>
<dbReference type="InterPro" id="IPR005645">
    <property type="entry name" value="FSH-like_dom"/>
</dbReference>
<dbReference type="Pfam" id="PF12146">
    <property type="entry name" value="Hydrolase_4"/>
    <property type="match status" value="1"/>
</dbReference>
<feature type="domain" description="Serine hydrolase" evidence="2">
    <location>
        <begin position="237"/>
        <end position="292"/>
    </location>
</feature>
<organism evidence="4 5">
    <name type="scientific">Candidatus Caccopulliclostridium gallistercoris</name>
    <dbReference type="NCBI Taxonomy" id="2840719"/>
    <lineage>
        <taxon>Bacteria</taxon>
        <taxon>Bacillati</taxon>
        <taxon>Bacillota</taxon>
        <taxon>Clostridia</taxon>
        <taxon>Candidatus Caccopulliclostridium</taxon>
    </lineage>
</organism>
<dbReference type="PANTHER" id="PTHR43358">
    <property type="entry name" value="ALPHA/BETA-HYDROLASE"/>
    <property type="match status" value="1"/>
</dbReference>
<gene>
    <name evidence="4" type="ORF">IAA62_03230</name>
</gene>
<dbReference type="EMBL" id="DVOJ01000012">
    <property type="protein sequence ID" value="HIV01547.1"/>
    <property type="molecule type" value="Genomic_DNA"/>
</dbReference>
<evidence type="ECO:0000259" key="2">
    <source>
        <dbReference type="Pfam" id="PF03959"/>
    </source>
</evidence>
<dbReference type="Pfam" id="PF03959">
    <property type="entry name" value="FSH1"/>
    <property type="match status" value="1"/>
</dbReference>
<keyword evidence="1" id="KW-0812">Transmembrane</keyword>
<evidence type="ECO:0000313" key="4">
    <source>
        <dbReference type="EMBL" id="HIV01547.1"/>
    </source>
</evidence>
<evidence type="ECO:0000256" key="1">
    <source>
        <dbReference type="SAM" id="Phobius"/>
    </source>
</evidence>
<dbReference type="GO" id="GO:0016787">
    <property type="term" value="F:hydrolase activity"/>
    <property type="evidence" value="ECO:0007669"/>
    <property type="project" value="UniProtKB-KW"/>
</dbReference>
<dbReference type="InterPro" id="IPR029058">
    <property type="entry name" value="AB_hydrolase_fold"/>
</dbReference>
<keyword evidence="1" id="KW-1133">Transmembrane helix</keyword>
<name>A0A9D1NEB2_9FIRM</name>
<proteinExistence type="predicted"/>
<sequence length="322" mass="36883">MSFLGLSVIEVICLSVVAVLLFLFLLLISIGEILLKISLKRESYIGKIVSKKTRENYPNYKIDLKWWKDYSLEEVCVTSYDGKKLYPMILKAKKETDKVAIIIHGYNAKYQEMNKYAELFYNLGYNVVLTQNRAHGKSEGRFIGMGWLDRLDMLEVINMCIQKFGEGCSIDIFGLSMGAATVCMLSGEKLPSNVKHLISDCAYASVYEEFKYVYESNTKLPAAGLTEILNIYAKIRCGYSIKNADARTKLPNCKVPILFIHGEKDTFVPYDNLKKLYDATPENLRHVYTFENAGHAECLPYNEEKYTQIVKEFLKDDYTNLK</sequence>
<reference evidence="4" key="2">
    <citation type="journal article" date="2021" name="PeerJ">
        <title>Extensive microbial diversity within the chicken gut microbiome revealed by metagenomics and culture.</title>
        <authorList>
            <person name="Gilroy R."/>
            <person name="Ravi A."/>
            <person name="Getino M."/>
            <person name="Pursley I."/>
            <person name="Horton D.L."/>
            <person name="Alikhan N.F."/>
            <person name="Baker D."/>
            <person name="Gharbi K."/>
            <person name="Hall N."/>
            <person name="Watson M."/>
            <person name="Adriaenssens E.M."/>
            <person name="Foster-Nyarko E."/>
            <person name="Jarju S."/>
            <person name="Secka A."/>
            <person name="Antonio M."/>
            <person name="Oren A."/>
            <person name="Chaudhuri R.R."/>
            <person name="La Ragione R."/>
            <person name="Hildebrand F."/>
            <person name="Pallen M.J."/>
        </authorList>
    </citation>
    <scope>NUCLEOTIDE SEQUENCE</scope>
    <source>
        <strain evidence="4">CHK186-9395</strain>
    </source>
</reference>
<evidence type="ECO:0000259" key="3">
    <source>
        <dbReference type="Pfam" id="PF12146"/>
    </source>
</evidence>
<dbReference type="AlphaFoldDB" id="A0A9D1NEB2"/>
<accession>A0A9D1NEB2</accession>
<keyword evidence="4" id="KW-0378">Hydrolase</keyword>
<feature type="transmembrane region" description="Helical" evidence="1">
    <location>
        <begin position="6"/>
        <end position="35"/>
    </location>
</feature>
<feature type="domain" description="Serine aminopeptidase S33" evidence="3">
    <location>
        <begin position="95"/>
        <end position="203"/>
    </location>
</feature>
<dbReference type="InterPro" id="IPR022742">
    <property type="entry name" value="Hydrolase_4"/>
</dbReference>